<feature type="compositionally biased region" description="Low complexity" evidence="1">
    <location>
        <begin position="113"/>
        <end position="129"/>
    </location>
</feature>
<protein>
    <submittedName>
        <fullName evidence="3">Uncharacterized protein</fullName>
    </submittedName>
</protein>
<name>A0ABP0PWS2_9DINO</name>
<evidence type="ECO:0000313" key="3">
    <source>
        <dbReference type="EMBL" id="CAK9080399.1"/>
    </source>
</evidence>
<gene>
    <name evidence="3" type="ORF">CCMP2556_LOCUS39487</name>
</gene>
<dbReference type="EMBL" id="CAXAMN010023729">
    <property type="protein sequence ID" value="CAK9080399.1"/>
    <property type="molecule type" value="Genomic_DNA"/>
</dbReference>
<keyword evidence="2" id="KW-0472">Membrane</keyword>
<dbReference type="Proteomes" id="UP001642484">
    <property type="component" value="Unassembled WGS sequence"/>
</dbReference>
<comment type="caution">
    <text evidence="3">The sequence shown here is derived from an EMBL/GenBank/DDBJ whole genome shotgun (WGS) entry which is preliminary data.</text>
</comment>
<evidence type="ECO:0000313" key="4">
    <source>
        <dbReference type="Proteomes" id="UP001642484"/>
    </source>
</evidence>
<reference evidence="3 4" key="1">
    <citation type="submission" date="2024-02" db="EMBL/GenBank/DDBJ databases">
        <authorList>
            <person name="Chen Y."/>
            <person name="Shah S."/>
            <person name="Dougan E. K."/>
            <person name="Thang M."/>
            <person name="Chan C."/>
        </authorList>
    </citation>
    <scope>NUCLEOTIDE SEQUENCE [LARGE SCALE GENOMIC DNA]</scope>
</reference>
<keyword evidence="2" id="KW-1133">Transmembrane helix</keyword>
<organism evidence="3 4">
    <name type="scientific">Durusdinium trenchii</name>
    <dbReference type="NCBI Taxonomy" id="1381693"/>
    <lineage>
        <taxon>Eukaryota</taxon>
        <taxon>Sar</taxon>
        <taxon>Alveolata</taxon>
        <taxon>Dinophyceae</taxon>
        <taxon>Suessiales</taxon>
        <taxon>Symbiodiniaceae</taxon>
        <taxon>Durusdinium</taxon>
    </lineage>
</organism>
<proteinExistence type="predicted"/>
<sequence>MKQEALTAVTSMLKTKTRCQLGPWTPSNPRPQCLSCSSVDWRGGTLGQRWKKDEASSVCHCACHCSCELGGSAIWTFLLGVSVIILVVLAAGFLRFEKGLGWGHSSSPSSPQKGTKGVFGTTGKLSLVD</sequence>
<feature type="transmembrane region" description="Helical" evidence="2">
    <location>
        <begin position="73"/>
        <end position="94"/>
    </location>
</feature>
<evidence type="ECO:0000256" key="1">
    <source>
        <dbReference type="SAM" id="MobiDB-lite"/>
    </source>
</evidence>
<keyword evidence="4" id="KW-1185">Reference proteome</keyword>
<evidence type="ECO:0000256" key="2">
    <source>
        <dbReference type="SAM" id="Phobius"/>
    </source>
</evidence>
<feature type="region of interest" description="Disordered" evidence="1">
    <location>
        <begin position="103"/>
        <end position="129"/>
    </location>
</feature>
<keyword evidence="2" id="KW-0812">Transmembrane</keyword>
<accession>A0ABP0PWS2</accession>